<dbReference type="Pfam" id="PF14537">
    <property type="entry name" value="Cytochrom_c3_2"/>
    <property type="match status" value="1"/>
</dbReference>
<evidence type="ECO:0000313" key="10">
    <source>
        <dbReference type="EMBL" id="QIZ76035.1"/>
    </source>
</evidence>
<dbReference type="RefSeq" id="WP_168659296.1">
    <property type="nucleotide sequence ID" value="NZ_CP051180.1"/>
</dbReference>
<evidence type="ECO:0000256" key="2">
    <source>
        <dbReference type="ARBA" id="ARBA00004418"/>
    </source>
</evidence>
<evidence type="ECO:0000256" key="1">
    <source>
        <dbReference type="ARBA" id="ARBA00001926"/>
    </source>
</evidence>
<dbReference type="GO" id="GO:0046872">
    <property type="term" value="F:metal ion binding"/>
    <property type="evidence" value="ECO:0007669"/>
    <property type="project" value="UniProtKB-KW"/>
</dbReference>
<keyword evidence="3" id="KW-0813">Transport</keyword>
<keyword evidence="6" id="KW-0249">Electron transport</keyword>
<keyword evidence="11" id="KW-1185">Reference proteome</keyword>
<comment type="cofactor">
    <cofactor evidence="1">
        <name>heme c</name>
        <dbReference type="ChEBI" id="CHEBI:61717"/>
    </cofactor>
</comment>
<evidence type="ECO:0000259" key="9">
    <source>
        <dbReference type="Pfam" id="PF14537"/>
    </source>
</evidence>
<evidence type="ECO:0000256" key="6">
    <source>
        <dbReference type="ARBA" id="ARBA00022982"/>
    </source>
</evidence>
<accession>A0A6H1UAE8</accession>
<dbReference type="GO" id="GO:0042597">
    <property type="term" value="C:periplasmic space"/>
    <property type="evidence" value="ECO:0007669"/>
    <property type="project" value="UniProtKB-SubCell"/>
</dbReference>
<sequence>MFKKLLVMVFGVAMAFSVSADLSEMHAEMEGCEACHAEGEPSDDGAYEVEQCAACHGELADMEGVHPAHDGLMECTDCHMPHEHEAAADVTCDECHDDGRTK</sequence>
<dbReference type="SUPFAM" id="SSF48695">
    <property type="entry name" value="Multiheme cytochromes"/>
    <property type="match status" value="1"/>
</dbReference>
<evidence type="ECO:0000256" key="5">
    <source>
        <dbReference type="ARBA" id="ARBA00022723"/>
    </source>
</evidence>
<keyword evidence="5" id="KW-0479">Metal-binding</keyword>
<evidence type="ECO:0000256" key="8">
    <source>
        <dbReference type="SAM" id="SignalP"/>
    </source>
</evidence>
<protein>
    <submittedName>
        <fullName evidence="10">Cytochrome c3 family protein</fullName>
    </submittedName>
</protein>
<keyword evidence="4" id="KW-0349">Heme</keyword>
<feature type="chain" id="PRO_5026057844" evidence="8">
    <location>
        <begin position="21"/>
        <end position="102"/>
    </location>
</feature>
<feature type="signal peptide" evidence="8">
    <location>
        <begin position="1"/>
        <end position="20"/>
    </location>
</feature>
<comment type="subcellular location">
    <subcellularLocation>
        <location evidence="2">Periplasm</location>
    </subcellularLocation>
</comment>
<keyword evidence="7" id="KW-0408">Iron</keyword>
<evidence type="ECO:0000313" key="11">
    <source>
        <dbReference type="Proteomes" id="UP000501602"/>
    </source>
</evidence>
<feature type="domain" description="Tetrahaem cytochrome" evidence="9">
    <location>
        <begin position="25"/>
        <end position="97"/>
    </location>
</feature>
<organism evidence="10 11">
    <name type="scientific">Ferrimonas lipolytica</name>
    <dbReference type="NCBI Taxonomy" id="2724191"/>
    <lineage>
        <taxon>Bacteria</taxon>
        <taxon>Pseudomonadati</taxon>
        <taxon>Pseudomonadota</taxon>
        <taxon>Gammaproteobacteria</taxon>
        <taxon>Alteromonadales</taxon>
        <taxon>Ferrimonadaceae</taxon>
        <taxon>Ferrimonas</taxon>
    </lineage>
</organism>
<evidence type="ECO:0000256" key="7">
    <source>
        <dbReference type="ARBA" id="ARBA00023004"/>
    </source>
</evidence>
<dbReference type="Gene3D" id="1.10.1130.10">
    <property type="entry name" value="Flavocytochrome C3, Chain A"/>
    <property type="match status" value="1"/>
</dbReference>
<evidence type="ECO:0000256" key="4">
    <source>
        <dbReference type="ARBA" id="ARBA00022617"/>
    </source>
</evidence>
<dbReference type="Proteomes" id="UP000501602">
    <property type="component" value="Chromosome"/>
</dbReference>
<evidence type="ECO:0000256" key="3">
    <source>
        <dbReference type="ARBA" id="ARBA00022448"/>
    </source>
</evidence>
<dbReference type="KEGG" id="fes:HER31_03515"/>
<dbReference type="InterPro" id="IPR012286">
    <property type="entry name" value="Tetrahaem_cytochrome"/>
</dbReference>
<reference evidence="10 11" key="1">
    <citation type="submission" date="2020-04" db="EMBL/GenBank/DDBJ databases">
        <title>Ferrimonas sp. S7 isolated from sea water.</title>
        <authorList>
            <person name="Bae S.S."/>
            <person name="Baek K."/>
        </authorList>
    </citation>
    <scope>NUCLEOTIDE SEQUENCE [LARGE SCALE GENOMIC DNA]</scope>
    <source>
        <strain evidence="10 11">S7</strain>
    </source>
</reference>
<proteinExistence type="predicted"/>
<keyword evidence="8" id="KW-0732">Signal</keyword>
<dbReference type="AlphaFoldDB" id="A0A6H1UAE8"/>
<gene>
    <name evidence="10" type="ORF">HER31_03515</name>
</gene>
<name>A0A6H1UAE8_9GAMM</name>
<dbReference type="EMBL" id="CP051180">
    <property type="protein sequence ID" value="QIZ76035.1"/>
    <property type="molecule type" value="Genomic_DNA"/>
</dbReference>
<dbReference type="InterPro" id="IPR036280">
    <property type="entry name" value="Multihaem_cyt_sf"/>
</dbReference>